<feature type="transmembrane region" description="Helical" evidence="2">
    <location>
        <begin position="138"/>
        <end position="162"/>
    </location>
</feature>
<protein>
    <submittedName>
        <fullName evidence="3">Uncharacterized protein</fullName>
    </submittedName>
</protein>
<feature type="compositionally biased region" description="Polar residues" evidence="1">
    <location>
        <begin position="8"/>
        <end position="22"/>
    </location>
</feature>
<organism evidence="3 4">
    <name type="scientific">Apophysomyces ossiformis</name>
    <dbReference type="NCBI Taxonomy" id="679940"/>
    <lineage>
        <taxon>Eukaryota</taxon>
        <taxon>Fungi</taxon>
        <taxon>Fungi incertae sedis</taxon>
        <taxon>Mucoromycota</taxon>
        <taxon>Mucoromycotina</taxon>
        <taxon>Mucoromycetes</taxon>
        <taxon>Mucorales</taxon>
        <taxon>Mucorineae</taxon>
        <taxon>Mucoraceae</taxon>
        <taxon>Apophysomyces</taxon>
    </lineage>
</organism>
<keyword evidence="2" id="KW-0472">Membrane</keyword>
<dbReference type="Proteomes" id="UP000605846">
    <property type="component" value="Unassembled WGS sequence"/>
</dbReference>
<comment type="caution">
    <text evidence="3">The sequence shown here is derived from an EMBL/GenBank/DDBJ whole genome shotgun (WGS) entry which is preliminary data.</text>
</comment>
<feature type="transmembrane region" description="Helical" evidence="2">
    <location>
        <begin position="211"/>
        <end position="240"/>
    </location>
</feature>
<dbReference type="EMBL" id="JABAYA010000141">
    <property type="protein sequence ID" value="KAF7723747.1"/>
    <property type="molecule type" value="Genomic_DNA"/>
</dbReference>
<accession>A0A8H7BNN8</accession>
<evidence type="ECO:0000256" key="1">
    <source>
        <dbReference type="SAM" id="MobiDB-lite"/>
    </source>
</evidence>
<keyword evidence="2" id="KW-1133">Transmembrane helix</keyword>
<feature type="transmembrane region" description="Helical" evidence="2">
    <location>
        <begin position="110"/>
        <end position="132"/>
    </location>
</feature>
<name>A0A8H7BNN8_9FUNG</name>
<keyword evidence="4" id="KW-1185">Reference proteome</keyword>
<reference evidence="3" key="1">
    <citation type="submission" date="2020-01" db="EMBL/GenBank/DDBJ databases">
        <title>Genome Sequencing of Three Apophysomyces-Like Fungal Strains Confirms a Novel Fungal Genus in the Mucoromycota with divergent Burkholderia-like Endosymbiotic Bacteria.</title>
        <authorList>
            <person name="Stajich J.E."/>
            <person name="Macias A.M."/>
            <person name="Carter-House D."/>
            <person name="Lovett B."/>
            <person name="Kasson L.R."/>
            <person name="Berry K."/>
            <person name="Grigoriev I."/>
            <person name="Chang Y."/>
            <person name="Spatafora J."/>
            <person name="Kasson M.T."/>
        </authorList>
    </citation>
    <scope>NUCLEOTIDE SEQUENCE</scope>
    <source>
        <strain evidence="3">NRRL A-21654</strain>
    </source>
</reference>
<evidence type="ECO:0000313" key="4">
    <source>
        <dbReference type="Proteomes" id="UP000605846"/>
    </source>
</evidence>
<evidence type="ECO:0000313" key="3">
    <source>
        <dbReference type="EMBL" id="KAF7723747.1"/>
    </source>
</evidence>
<evidence type="ECO:0000256" key="2">
    <source>
        <dbReference type="SAM" id="Phobius"/>
    </source>
</evidence>
<feature type="region of interest" description="Disordered" evidence="1">
    <location>
        <begin position="1"/>
        <end position="25"/>
    </location>
</feature>
<sequence>MATAAPAVTNQGSQDATGSMSSTEHRLDMGQDQRYQYKIFVETIDVLNIPNEHLKEGYVFSRVYNHYYDPKGTALDPMAEGIPCEDGRFRPKVEWLYVFFKDESEGLKSLSLKFTAFASGNLAVFAFVFQVYGIKNAMALFVFTAYVVLVILGFLHYLYIVYKEYTARVASKEELDYIAERYQVSKVTYLTFNTMNLQSAGHFGEVAFGQVVYGAVTVVEMIGVLLLCALQVLTLVYLFLYGPS</sequence>
<dbReference type="AlphaFoldDB" id="A0A8H7BNN8"/>
<gene>
    <name evidence="3" type="ORF">EC973_001723</name>
</gene>
<keyword evidence="2" id="KW-0812">Transmembrane</keyword>
<proteinExistence type="predicted"/>